<protein>
    <recommendedName>
        <fullName evidence="4">Carboxyltransferase domain-containing protein</fullName>
    </recommendedName>
</protein>
<dbReference type="PANTHER" id="PTHR34698">
    <property type="entry name" value="5-OXOPROLINASE SUBUNIT B"/>
    <property type="match status" value="1"/>
</dbReference>
<feature type="domain" description="Carboxyltransferase" evidence="4">
    <location>
        <begin position="1"/>
        <end position="203"/>
    </location>
</feature>
<dbReference type="Gene3D" id="2.40.100.10">
    <property type="entry name" value="Cyclophilin-like"/>
    <property type="match status" value="1"/>
</dbReference>
<dbReference type="GO" id="GO:0016787">
    <property type="term" value="F:hydrolase activity"/>
    <property type="evidence" value="ECO:0007669"/>
    <property type="project" value="UniProtKB-KW"/>
</dbReference>
<evidence type="ECO:0000313" key="6">
    <source>
        <dbReference type="Proteomes" id="UP000245624"/>
    </source>
</evidence>
<evidence type="ECO:0000256" key="2">
    <source>
        <dbReference type="ARBA" id="ARBA00022801"/>
    </source>
</evidence>
<dbReference type="InterPro" id="IPR003833">
    <property type="entry name" value="CT_C_D"/>
</dbReference>
<dbReference type="AlphaFoldDB" id="A0A317L2U6"/>
<dbReference type="Proteomes" id="UP000245624">
    <property type="component" value="Unassembled WGS sequence"/>
</dbReference>
<keyword evidence="3" id="KW-0067">ATP-binding</keyword>
<sequence length="229" mass="25637">MQFFTLAENALMLQLGDKVNTALHQKLRHIQKSIDRLQNPAIIETVIGYTTLVIYFDPFQTSHREIKRILSHCIDQTSSMINSQPSTIHQIPVCYEDSFSPDLSYVATTNGLTKQDVIKRHTDNTYLVHFIGFSPGFPFLGGMDLSIATPRKTRPRMNIPKGAIGIAGGQTGIYPSSSPGGWQIIGRTPIELVDLSNEQPTLLRAGDQLRFYAISKQQYLEWSGGKRSK</sequence>
<evidence type="ECO:0000259" key="4">
    <source>
        <dbReference type="SMART" id="SM00796"/>
    </source>
</evidence>
<dbReference type="SUPFAM" id="SSF160467">
    <property type="entry name" value="PH0987 N-terminal domain-like"/>
    <property type="match status" value="1"/>
</dbReference>
<dbReference type="EMBL" id="QGTD01000005">
    <property type="protein sequence ID" value="PWU69320.1"/>
    <property type="molecule type" value="Genomic_DNA"/>
</dbReference>
<dbReference type="OrthoDB" id="9778567at2"/>
<name>A0A317L2U6_9BACI</name>
<evidence type="ECO:0000313" key="5">
    <source>
        <dbReference type="EMBL" id="PWU69320.1"/>
    </source>
</evidence>
<dbReference type="SMART" id="SM00796">
    <property type="entry name" value="AHS1"/>
    <property type="match status" value="1"/>
</dbReference>
<keyword evidence="6" id="KW-1185">Reference proteome</keyword>
<evidence type="ECO:0000256" key="1">
    <source>
        <dbReference type="ARBA" id="ARBA00022741"/>
    </source>
</evidence>
<dbReference type="PANTHER" id="PTHR34698:SF2">
    <property type="entry name" value="5-OXOPROLINASE SUBUNIT B"/>
    <property type="match status" value="1"/>
</dbReference>
<dbReference type="NCBIfam" id="TIGR00370">
    <property type="entry name" value="5-oxoprolinase subunit PxpB"/>
    <property type="match status" value="1"/>
</dbReference>
<keyword evidence="2" id="KW-0378">Hydrolase</keyword>
<keyword evidence="1" id="KW-0547">Nucleotide-binding</keyword>
<dbReference type="InterPro" id="IPR029000">
    <property type="entry name" value="Cyclophilin-like_dom_sf"/>
</dbReference>
<reference evidence="5 6" key="1">
    <citation type="submission" date="2018-05" db="EMBL/GenBank/DDBJ databases">
        <title>Genomic analysis of Gracilibacillus dipsosauri DD1 reveals novel features of a salt-tolerant amylase.</title>
        <authorList>
            <person name="Deutch C.E."/>
            <person name="Yang S."/>
        </authorList>
    </citation>
    <scope>NUCLEOTIDE SEQUENCE [LARGE SCALE GENOMIC DNA]</scope>
    <source>
        <strain evidence="5 6">DD1</strain>
    </source>
</reference>
<evidence type="ECO:0000256" key="3">
    <source>
        <dbReference type="ARBA" id="ARBA00022840"/>
    </source>
</evidence>
<dbReference type="InterPro" id="IPR010016">
    <property type="entry name" value="PxpB"/>
</dbReference>
<dbReference type="GO" id="GO:0005524">
    <property type="term" value="F:ATP binding"/>
    <property type="evidence" value="ECO:0007669"/>
    <property type="project" value="UniProtKB-KW"/>
</dbReference>
<accession>A0A317L2U6</accession>
<dbReference type="Gene3D" id="3.30.1360.40">
    <property type="match status" value="1"/>
</dbReference>
<comment type="caution">
    <text evidence="5">The sequence shown here is derived from an EMBL/GenBank/DDBJ whole genome shotgun (WGS) entry which is preliminary data.</text>
</comment>
<proteinExistence type="predicted"/>
<dbReference type="SUPFAM" id="SSF50891">
    <property type="entry name" value="Cyclophilin-like"/>
    <property type="match status" value="1"/>
</dbReference>
<dbReference type="Pfam" id="PF02682">
    <property type="entry name" value="CT_C_D"/>
    <property type="match status" value="1"/>
</dbReference>
<organism evidence="5 6">
    <name type="scientific">Gracilibacillus dipsosauri</name>
    <dbReference type="NCBI Taxonomy" id="178340"/>
    <lineage>
        <taxon>Bacteria</taxon>
        <taxon>Bacillati</taxon>
        <taxon>Bacillota</taxon>
        <taxon>Bacilli</taxon>
        <taxon>Bacillales</taxon>
        <taxon>Bacillaceae</taxon>
        <taxon>Gracilibacillus</taxon>
    </lineage>
</organism>
<gene>
    <name evidence="5" type="ORF">DLJ74_04880</name>
</gene>
<dbReference type="RefSeq" id="WP_109983572.1">
    <property type="nucleotide sequence ID" value="NZ_QGTD01000005.1"/>
</dbReference>